<proteinExistence type="predicted"/>
<dbReference type="Proteomes" id="UP000537204">
    <property type="component" value="Unassembled WGS sequence"/>
</dbReference>
<dbReference type="RefSeq" id="WP_183879784.1">
    <property type="nucleotide sequence ID" value="NZ_JACHCE010000001.1"/>
</dbReference>
<organism evidence="1 2">
    <name type="scientific">Pedobacter cryoconitis</name>
    <dbReference type="NCBI Taxonomy" id="188932"/>
    <lineage>
        <taxon>Bacteria</taxon>
        <taxon>Pseudomonadati</taxon>
        <taxon>Bacteroidota</taxon>
        <taxon>Sphingobacteriia</taxon>
        <taxon>Sphingobacteriales</taxon>
        <taxon>Sphingobacteriaceae</taxon>
        <taxon>Pedobacter</taxon>
    </lineage>
</organism>
<name>A0A7W8ZJP7_9SPHI</name>
<evidence type="ECO:0000313" key="1">
    <source>
        <dbReference type="EMBL" id="MBB5635296.1"/>
    </source>
</evidence>
<comment type="caution">
    <text evidence="1">The sequence shown here is derived from an EMBL/GenBank/DDBJ whole genome shotgun (WGS) entry which is preliminary data.</text>
</comment>
<gene>
    <name evidence="1" type="ORF">HDE68_001181</name>
</gene>
<accession>A0A7W8ZJP7</accession>
<protein>
    <recommendedName>
        <fullName evidence="3">Ppx/GppA phosphatase domain-containing protein</fullName>
    </recommendedName>
</protein>
<dbReference type="EMBL" id="JACHCE010000001">
    <property type="protein sequence ID" value="MBB5635296.1"/>
    <property type="molecule type" value="Genomic_DNA"/>
</dbReference>
<reference evidence="1 2" key="1">
    <citation type="submission" date="2020-08" db="EMBL/GenBank/DDBJ databases">
        <title>Genomic Encyclopedia of Type Strains, Phase IV (KMG-V): Genome sequencing to study the core and pangenomes of soil and plant-associated prokaryotes.</title>
        <authorList>
            <person name="Whitman W."/>
        </authorList>
    </citation>
    <scope>NUCLEOTIDE SEQUENCE [LARGE SCALE GENOMIC DNA]</scope>
    <source>
        <strain evidence="1 2">S3M1</strain>
    </source>
</reference>
<evidence type="ECO:0000313" key="2">
    <source>
        <dbReference type="Proteomes" id="UP000537204"/>
    </source>
</evidence>
<evidence type="ECO:0008006" key="3">
    <source>
        <dbReference type="Google" id="ProtNLM"/>
    </source>
</evidence>
<sequence length="1154" mass="130800">MSKVLGYTNNGGEDWFVSSNYGNIEIQGISDPEGGHTLDAPTSIPSPFARMDLVRKAFENIVSDPSLSFSQQGNKILVSKEDERLVSQCFDLAEILFFYNNYKDSIEIIEWEKSTQLNKLKSSAEPGHKMLGEALELYLQQDEATFNFNRMKNIYIIKYNHQVIGGTSPLTLFFPTANDISGFGLKSNKGKTFFKDVVPLYERDDDFQKYIYLLFDIDEKKGSDGPEINLLASNMKELVAYLDKNLKFLKVINKNALYDDLNRLNKSDLNNNYIDLNSNNASHTVEVLGVPLKTIDPEVVINSIKKSDFVIFSSKTTNEKKPLVLAQGANNSLMYVNSIWDSNTRVPYFNPETNLDLRKLPGHDIIYPYLTVSDFLEPGIIRLVYPINNEKYFNGNLVLKNPESTKGYLLPLKPLFFEYFDVEELVNGGMGKPVISIQETSIASAVRVLLKIPINNGRAYITFERTYHNDKNVDLATNKGIINEHQFGVTLFPFIKYEDSTTPFYKIQLIDRDVTGDFIDAEYNLKFYSNTSKTALNVDNECLRSKKQKGEVTKITSKSFSVNSTFDYIQVDNKFSKGIIIPKWYPFSNAGDSFTFAVDFGTTNSHIEFSKNNSAPRPFEITEAEIQAVPLFSNKTDHNFSGSAAIDIRTAIIKEFIPDTIGKNTPYSFPHRTAISQSKTHAPSNGGIVLNEFNIPFIFEKTIDNNNNFFTNLKWNSKEPNNESRVTAFIEQILFMIRNKVIISGGNLETTKIIWTYPTSMSPARKSHFKSTWDKLFKKYINTHDEPVDVSESVAPYYYFLGNSMLEGLGNGVSVLMDIGGGTSDVVVYESNIPKLLSSYKFAGNTIFGDGYKDFGDIQNNQLVNRYKEDYTDLLNEHNKNLSSIANDIYSRQKSSDYNALLFSLSGNYEIKQKELFDYNKKLSSDQDLKIIFLYFYSAKIYHMAQLMKVNQVELPMNIIFSGNGSKIISIITSDKNLISDLTKNIFSKVYGITSYPSSGLKINLEKEFPKEVTCKGALMYQKLGKQNINVADLKRTLTCVEDIGIFKLTNGQIDDTVQDKVVAQVKDFNKLFIELNNSLNFEDYFDISQASFAKFKEIADLHLKAFLKAGIAFNNRMDGVSTEADVPISETLFFYPIVETIQQLINEIAVLRS</sequence>
<dbReference type="AlphaFoldDB" id="A0A7W8ZJP7"/>